<dbReference type="AlphaFoldDB" id="A0A1A9VRI5"/>
<proteinExistence type="predicted"/>
<organism evidence="1 2">
    <name type="scientific">Glossina austeni</name>
    <name type="common">Savannah tsetse fly</name>
    <dbReference type="NCBI Taxonomy" id="7395"/>
    <lineage>
        <taxon>Eukaryota</taxon>
        <taxon>Metazoa</taxon>
        <taxon>Ecdysozoa</taxon>
        <taxon>Arthropoda</taxon>
        <taxon>Hexapoda</taxon>
        <taxon>Insecta</taxon>
        <taxon>Pterygota</taxon>
        <taxon>Neoptera</taxon>
        <taxon>Endopterygota</taxon>
        <taxon>Diptera</taxon>
        <taxon>Brachycera</taxon>
        <taxon>Muscomorpha</taxon>
        <taxon>Hippoboscoidea</taxon>
        <taxon>Glossinidae</taxon>
        <taxon>Glossina</taxon>
    </lineage>
</organism>
<accession>A0A1A9VRI5</accession>
<reference evidence="1" key="1">
    <citation type="submission" date="2020-05" db="UniProtKB">
        <authorList>
            <consortium name="EnsemblMetazoa"/>
        </authorList>
    </citation>
    <scope>IDENTIFICATION</scope>
    <source>
        <strain evidence="1">TTRI</strain>
    </source>
</reference>
<dbReference type="EnsemblMetazoa" id="GAUT045217-RA">
    <property type="protein sequence ID" value="GAUT045217-PA"/>
    <property type="gene ID" value="GAUT045217"/>
</dbReference>
<dbReference type="VEuPathDB" id="VectorBase:GAUT045217"/>
<dbReference type="Proteomes" id="UP000078200">
    <property type="component" value="Unassembled WGS sequence"/>
</dbReference>
<protein>
    <submittedName>
        <fullName evidence="1">Uncharacterized protein</fullName>
    </submittedName>
</protein>
<evidence type="ECO:0000313" key="1">
    <source>
        <dbReference type="EnsemblMetazoa" id="GAUT045217-PA"/>
    </source>
</evidence>
<keyword evidence="2" id="KW-1185">Reference proteome</keyword>
<name>A0A1A9VRI5_GLOAU</name>
<sequence>MATNQPKLIPSSLQRQCPPPLVPLDVNNGGATTAKLDERLKMGVCHAGRRRQTFTSTPLKCGWYLFGVYFSHSLFLMDSSDEYISVLLPTE</sequence>
<evidence type="ECO:0000313" key="2">
    <source>
        <dbReference type="Proteomes" id="UP000078200"/>
    </source>
</evidence>